<proteinExistence type="predicted"/>
<organism evidence="1 2">
    <name type="scientific">Aurantiacibacter gangjinensis</name>
    <dbReference type="NCBI Taxonomy" id="502682"/>
    <lineage>
        <taxon>Bacteria</taxon>
        <taxon>Pseudomonadati</taxon>
        <taxon>Pseudomonadota</taxon>
        <taxon>Alphaproteobacteria</taxon>
        <taxon>Sphingomonadales</taxon>
        <taxon>Erythrobacteraceae</taxon>
        <taxon>Aurantiacibacter</taxon>
    </lineage>
</organism>
<accession>A0A0G9MPS2</accession>
<protein>
    <submittedName>
        <fullName evidence="1">Uncharacterized protein</fullName>
    </submittedName>
</protein>
<reference evidence="1 2" key="1">
    <citation type="submission" date="2015-04" db="EMBL/GenBank/DDBJ databases">
        <title>The draft genome sequence of Erythrobacr gangjinensis K7-2.</title>
        <authorList>
            <person name="Zhuang L."/>
            <person name="Liu Y."/>
            <person name="Shao Z."/>
        </authorList>
    </citation>
    <scope>NUCLEOTIDE SEQUENCE [LARGE SCALE GENOMIC DNA]</scope>
    <source>
        <strain evidence="1 2">K7-2</strain>
    </source>
</reference>
<keyword evidence="2" id="KW-1185">Reference proteome</keyword>
<dbReference type="PATRIC" id="fig|502682.8.peg.265"/>
<dbReference type="AlphaFoldDB" id="A0A0G9MPS2"/>
<sequence length="72" mass="7963">MTDTNNLLLERIDTLIRIQALQAVSHLATKTERIMFLSEAGLQPKEIASIVGGKPATVSQIIYDQKKKVKGK</sequence>
<name>A0A0G9MPS2_9SPHN</name>
<dbReference type="Proteomes" id="UP000053070">
    <property type="component" value="Unassembled WGS sequence"/>
</dbReference>
<evidence type="ECO:0000313" key="2">
    <source>
        <dbReference type="Proteomes" id="UP000053070"/>
    </source>
</evidence>
<dbReference type="RefSeq" id="WP_047005566.1">
    <property type="nucleotide sequence ID" value="NZ_CP018097.1"/>
</dbReference>
<comment type="caution">
    <text evidence="1">The sequence shown here is derived from an EMBL/GenBank/DDBJ whole genome shotgun (WGS) entry which is preliminary data.</text>
</comment>
<gene>
    <name evidence="1" type="ORF">AAW01_01290</name>
</gene>
<dbReference type="KEGG" id="egn:BMF35_a1682"/>
<dbReference type="EMBL" id="LBHC01000001">
    <property type="protein sequence ID" value="KLE32716.1"/>
    <property type="molecule type" value="Genomic_DNA"/>
</dbReference>
<evidence type="ECO:0000313" key="1">
    <source>
        <dbReference type="EMBL" id="KLE32716.1"/>
    </source>
</evidence>